<feature type="region of interest" description="Disordered" evidence="1">
    <location>
        <begin position="256"/>
        <end position="284"/>
    </location>
</feature>
<protein>
    <submittedName>
        <fullName evidence="2">Uncharacterized protein</fullName>
    </submittedName>
</protein>
<evidence type="ECO:0000256" key="1">
    <source>
        <dbReference type="SAM" id="MobiDB-lite"/>
    </source>
</evidence>
<dbReference type="InParanoid" id="A0A078B141"/>
<name>A0A078B141_STYLE</name>
<dbReference type="EMBL" id="CCKQ01016167">
    <property type="protein sequence ID" value="CDW88046.1"/>
    <property type="molecule type" value="Genomic_DNA"/>
</dbReference>
<gene>
    <name evidence="2" type="primary">Contig9492.g484</name>
    <name evidence="2" type="ORF">STYLEM_17161</name>
</gene>
<evidence type="ECO:0000313" key="2">
    <source>
        <dbReference type="EMBL" id="CDW88046.1"/>
    </source>
</evidence>
<dbReference type="AlphaFoldDB" id="A0A078B141"/>
<evidence type="ECO:0000313" key="3">
    <source>
        <dbReference type="Proteomes" id="UP000039865"/>
    </source>
</evidence>
<reference evidence="2 3" key="1">
    <citation type="submission" date="2014-06" db="EMBL/GenBank/DDBJ databases">
        <authorList>
            <person name="Swart Estienne"/>
        </authorList>
    </citation>
    <scope>NUCLEOTIDE SEQUENCE [LARGE SCALE GENOMIC DNA]</scope>
    <source>
        <strain evidence="2 3">130c</strain>
    </source>
</reference>
<sequence length="572" mass="66505">MMNRHQRYITRGEYFIVEILEVKMLSSVSDQLNSSQEFGKQYYKRYIHDNNKDLITRQQKAKDRYLPIDQSKQQTFKEKFKKYMVLLDNYDEKQIKARETGFQTVLDDPDQTLYGPNRKKNFLKHYEESNQNQELSHALFLNENSSSNFKYQPEESQQMIDDQKKRIALDPLKVFLNKEIKRELFSIKAQTSSNLKTRIYETQYSPSARLFNIPQFNNNYKMKEGVSRSNHNNSQLNNDQAITQTLASTMTSNKKFQSVTKIQKPTPDQAKLDNSPILRKSSNNNLNQDYISNGHQQRIALMQTKYGFNPNQIQTAKNSTSKTLNLLAKSTGQPVTISEIYKSGDRNIFELLKQKTTQMSQNQNDNSSPSQPVAKKQLEDMQFHLLKDKFLNGEIKMDFKSNLIKRRFMQGNGSQNLQNQMRFSVQNSQIGEVLQEDNKSQLEHIIEQTGFKNLSNGEEIPQQTTTKKKKKKKINITQLSILPPSYQAEEAILDDSSKTPSQDQIGNKVFQTDLFNIDLENDNDGLEFREIEDDELKSDFDETKGLGRPSIDSFTKDEVEVNFDEQNELLLL</sequence>
<keyword evidence="3" id="KW-1185">Reference proteome</keyword>
<accession>A0A078B141</accession>
<organism evidence="2 3">
    <name type="scientific">Stylonychia lemnae</name>
    <name type="common">Ciliate</name>
    <dbReference type="NCBI Taxonomy" id="5949"/>
    <lineage>
        <taxon>Eukaryota</taxon>
        <taxon>Sar</taxon>
        <taxon>Alveolata</taxon>
        <taxon>Ciliophora</taxon>
        <taxon>Intramacronucleata</taxon>
        <taxon>Spirotrichea</taxon>
        <taxon>Stichotrichia</taxon>
        <taxon>Sporadotrichida</taxon>
        <taxon>Oxytrichidae</taxon>
        <taxon>Stylonychinae</taxon>
        <taxon>Stylonychia</taxon>
    </lineage>
</organism>
<dbReference type="Proteomes" id="UP000039865">
    <property type="component" value="Unassembled WGS sequence"/>
</dbReference>
<proteinExistence type="predicted"/>